<organism evidence="7 8">
    <name type="scientific">Candidatus Manganitrophus noduliformans</name>
    <dbReference type="NCBI Taxonomy" id="2606439"/>
    <lineage>
        <taxon>Bacteria</taxon>
        <taxon>Pseudomonadati</taxon>
        <taxon>Nitrospirota</taxon>
        <taxon>Nitrospiria</taxon>
        <taxon>Candidatus Troglogloeales</taxon>
        <taxon>Candidatus Manganitrophaceae</taxon>
        <taxon>Candidatus Manganitrophus</taxon>
    </lineage>
</organism>
<evidence type="ECO:0000256" key="1">
    <source>
        <dbReference type="ARBA" id="ARBA00004141"/>
    </source>
</evidence>
<keyword evidence="2" id="KW-0813">Transport</keyword>
<feature type="transmembrane region" description="Helical" evidence="6">
    <location>
        <begin position="142"/>
        <end position="166"/>
    </location>
</feature>
<accession>A0A7X6DRU4</accession>
<feature type="transmembrane region" description="Helical" evidence="6">
    <location>
        <begin position="172"/>
        <end position="192"/>
    </location>
</feature>
<keyword evidence="4 6" id="KW-1133">Transmembrane helix</keyword>
<feature type="transmembrane region" description="Helical" evidence="6">
    <location>
        <begin position="12"/>
        <end position="29"/>
    </location>
</feature>
<dbReference type="GO" id="GO:0016020">
    <property type="term" value="C:membrane"/>
    <property type="evidence" value="ECO:0007669"/>
    <property type="project" value="UniProtKB-SubCell"/>
</dbReference>
<feature type="transmembrane region" description="Helical" evidence="6">
    <location>
        <begin position="314"/>
        <end position="338"/>
    </location>
</feature>
<dbReference type="InterPro" id="IPR036259">
    <property type="entry name" value="MFS_trans_sf"/>
</dbReference>
<evidence type="ECO:0000256" key="5">
    <source>
        <dbReference type="ARBA" id="ARBA00023136"/>
    </source>
</evidence>
<keyword evidence="3 6" id="KW-0812">Transmembrane</keyword>
<evidence type="ECO:0000256" key="4">
    <source>
        <dbReference type="ARBA" id="ARBA00022989"/>
    </source>
</evidence>
<feature type="transmembrane region" description="Helical" evidence="6">
    <location>
        <begin position="220"/>
        <end position="242"/>
    </location>
</feature>
<reference evidence="7 8" key="1">
    <citation type="journal article" date="2020" name="Nature">
        <title>Bacterial chemolithoautotrophy via manganese oxidation.</title>
        <authorList>
            <person name="Yu H."/>
            <person name="Leadbetter J.R."/>
        </authorList>
    </citation>
    <scope>NUCLEOTIDE SEQUENCE [LARGE SCALE GENOMIC DNA]</scope>
    <source>
        <strain evidence="7 8">Mn-1</strain>
    </source>
</reference>
<comment type="caution">
    <text evidence="7">The sequence shown here is derived from an EMBL/GenBank/DDBJ whole genome shotgun (WGS) entry which is preliminary data.</text>
</comment>
<dbReference type="EMBL" id="VTOW01000003">
    <property type="protein sequence ID" value="NKE72222.1"/>
    <property type="molecule type" value="Genomic_DNA"/>
</dbReference>
<feature type="transmembrane region" description="Helical" evidence="6">
    <location>
        <begin position="107"/>
        <end position="130"/>
    </location>
</feature>
<dbReference type="NCBIfam" id="TIGR00901">
    <property type="entry name" value="2A0125"/>
    <property type="match status" value="1"/>
</dbReference>
<evidence type="ECO:0000256" key="6">
    <source>
        <dbReference type="SAM" id="Phobius"/>
    </source>
</evidence>
<dbReference type="PANTHER" id="PTHR12778">
    <property type="entry name" value="SOLUTE CARRIER FAMILY 33 ACETYL-COA TRANSPORTER -RELATED"/>
    <property type="match status" value="1"/>
</dbReference>
<dbReference type="Gene3D" id="1.20.1250.20">
    <property type="entry name" value="MFS general substrate transporter like domains"/>
    <property type="match status" value="2"/>
</dbReference>
<evidence type="ECO:0000256" key="3">
    <source>
        <dbReference type="ARBA" id="ARBA00022692"/>
    </source>
</evidence>
<keyword evidence="8" id="KW-1185">Reference proteome</keyword>
<dbReference type="FunFam" id="1.20.1250.20:FF:000072">
    <property type="entry name" value="Muropeptide transporter AmpG"/>
    <property type="match status" value="1"/>
</dbReference>
<comment type="subcellular location">
    <subcellularLocation>
        <location evidence="1">Membrane</location>
        <topology evidence="1">Multi-pass membrane protein</topology>
    </subcellularLocation>
</comment>
<dbReference type="PANTHER" id="PTHR12778:SF10">
    <property type="entry name" value="MAJOR FACILITATOR SUPERFAMILY DOMAIN-CONTAINING PROTEIN 3"/>
    <property type="match status" value="1"/>
</dbReference>
<keyword evidence="5 6" id="KW-0472">Membrane</keyword>
<gene>
    <name evidence="7" type="ORF">MNODULE_15845</name>
</gene>
<dbReference type="Pfam" id="PF07690">
    <property type="entry name" value="MFS_1"/>
    <property type="match status" value="1"/>
</dbReference>
<protein>
    <submittedName>
        <fullName evidence="7">MFS transporter</fullName>
    </submittedName>
</protein>
<dbReference type="SUPFAM" id="SSF103473">
    <property type="entry name" value="MFS general substrate transporter"/>
    <property type="match status" value="1"/>
</dbReference>
<feature type="transmembrane region" description="Helical" evidence="6">
    <location>
        <begin position="262"/>
        <end position="280"/>
    </location>
</feature>
<dbReference type="InterPro" id="IPR011701">
    <property type="entry name" value="MFS"/>
</dbReference>
<dbReference type="GO" id="GO:0022857">
    <property type="term" value="F:transmembrane transporter activity"/>
    <property type="evidence" value="ECO:0007669"/>
    <property type="project" value="InterPro"/>
</dbReference>
<dbReference type="CDD" id="cd17486">
    <property type="entry name" value="MFS_AmpG_like"/>
    <property type="match status" value="1"/>
</dbReference>
<dbReference type="Proteomes" id="UP000534783">
    <property type="component" value="Unassembled WGS sequence"/>
</dbReference>
<proteinExistence type="predicted"/>
<name>A0A7X6DRU4_9BACT</name>
<feature type="transmembrane region" description="Helical" evidence="6">
    <location>
        <begin position="81"/>
        <end position="101"/>
    </location>
</feature>
<feature type="transmembrane region" description="Helical" evidence="6">
    <location>
        <begin position="350"/>
        <end position="373"/>
    </location>
</feature>
<dbReference type="AlphaFoldDB" id="A0A7X6DRU4"/>
<feature type="transmembrane region" description="Helical" evidence="6">
    <location>
        <begin position="41"/>
        <end position="60"/>
    </location>
</feature>
<dbReference type="RefSeq" id="WP_168061683.1">
    <property type="nucleotide sequence ID" value="NZ_VTOW01000003.1"/>
</dbReference>
<evidence type="ECO:0000256" key="2">
    <source>
        <dbReference type="ARBA" id="ARBA00022448"/>
    </source>
</evidence>
<evidence type="ECO:0000313" key="8">
    <source>
        <dbReference type="Proteomes" id="UP000534783"/>
    </source>
</evidence>
<feature type="transmembrane region" description="Helical" evidence="6">
    <location>
        <begin position="379"/>
        <end position="398"/>
    </location>
</feature>
<dbReference type="InterPro" id="IPR004752">
    <property type="entry name" value="AmpG_permease/AT-1"/>
</dbReference>
<sequence length="416" mass="43603">MNLYLQVFSNRRVAVLLLLGFSSGLPLALTFGTLQAWMKDAGVDLAAIGAITLVGLPYTVKYLWAPLMDRYTPPFLGRRRGWLVVTQLTLMAAIVFMGSLNPVSQPWLLAVTAVLVSFLSASQDIVVDAYRADVLREEELGAGAAVSVLGYRLGMLSSGAMALILADHLPWAAVYRIMAGLMLVGVAAALWGTEPKSGGSPRSLAEAVALPFRAFFSRDAALVLLLFIILYKLPDAVAGAMTTPFLLDVGFSKTEIGAVNKGFGLVATIFGAVAAGGLIARLGIYRSLWAFGILQAVTNLTYMGVALAGQNKAALILAVGVDNLSGGMGTAAFVAFLMSLTEKRYSATQYALLSSLMAITPKIAGAPTGLLAAGLGWPMFFAASVLGAVPGLAVLWWLMRRGAIGGRVASPPVAAD</sequence>
<feature type="transmembrane region" description="Helical" evidence="6">
    <location>
        <begin position="287"/>
        <end position="308"/>
    </location>
</feature>
<evidence type="ECO:0000313" key="7">
    <source>
        <dbReference type="EMBL" id="NKE72222.1"/>
    </source>
</evidence>